<protein>
    <submittedName>
        <fullName evidence="2">DUF38 domain-containing protein</fullName>
    </submittedName>
</protein>
<name>A0AC35F974_9BILA</name>
<evidence type="ECO:0000313" key="1">
    <source>
        <dbReference type="Proteomes" id="UP000887580"/>
    </source>
</evidence>
<reference evidence="2" key="1">
    <citation type="submission" date="2022-11" db="UniProtKB">
        <authorList>
            <consortium name="WormBaseParasite"/>
        </authorList>
    </citation>
    <scope>IDENTIFICATION</scope>
</reference>
<evidence type="ECO:0000313" key="2">
    <source>
        <dbReference type="WBParaSite" id="PS1159_v2.g14413.t1"/>
    </source>
</evidence>
<dbReference type="WBParaSite" id="PS1159_v2.g14413.t1">
    <property type="protein sequence ID" value="PS1159_v2.g14413.t1"/>
    <property type="gene ID" value="PS1159_v2.g14413"/>
</dbReference>
<proteinExistence type="predicted"/>
<sequence length="370" mass="43331">MPSLNPDILEEVIPNFNFFEMGAEKSLDAIKNFMLSGKEPYQAVLRYFSSVDCVSINSFRLLIYVKKMITFENLIYEKNPYIFPFDFLFFEDVLKVVIKSNKKLEIEAYPMNVEGRRILATLIHKDLKYIAFDSSRILPSDYYKFFKNECKFDDVRLILCCSRKPIPDEFFELASTHRSFTTHFENFILKMPDEGTFPAIENLSFDPCFCEHDYDDYGFIFNTENVNSFLTFLSKSMPNLKKLNAQFVARPQRKYSNWDEVYYAMIEFFPNIFKNVAPQIKGSLWFCAHDSKNSFKNAVERLGENPEIHIDFEKKCFIKKFSIHEGLSFEFVLQFNEEEVDSDNDSSNEYGGEGDCIIGDENTDTDDDLC</sequence>
<organism evidence="1 2">
    <name type="scientific">Panagrolaimus sp. PS1159</name>
    <dbReference type="NCBI Taxonomy" id="55785"/>
    <lineage>
        <taxon>Eukaryota</taxon>
        <taxon>Metazoa</taxon>
        <taxon>Ecdysozoa</taxon>
        <taxon>Nematoda</taxon>
        <taxon>Chromadorea</taxon>
        <taxon>Rhabditida</taxon>
        <taxon>Tylenchina</taxon>
        <taxon>Panagrolaimomorpha</taxon>
        <taxon>Panagrolaimoidea</taxon>
        <taxon>Panagrolaimidae</taxon>
        <taxon>Panagrolaimus</taxon>
    </lineage>
</organism>
<accession>A0AC35F974</accession>
<dbReference type="Proteomes" id="UP000887580">
    <property type="component" value="Unplaced"/>
</dbReference>